<feature type="transmembrane region" description="Helical" evidence="7">
    <location>
        <begin position="54"/>
        <end position="79"/>
    </location>
</feature>
<keyword evidence="5 7" id="KW-1133">Transmembrane helix</keyword>
<evidence type="ECO:0000256" key="4">
    <source>
        <dbReference type="ARBA" id="ARBA00022692"/>
    </source>
</evidence>
<evidence type="ECO:0000256" key="5">
    <source>
        <dbReference type="ARBA" id="ARBA00022989"/>
    </source>
</evidence>
<keyword evidence="6 7" id="KW-0472">Membrane</keyword>
<proteinExistence type="predicted"/>
<feature type="transmembrane region" description="Helical" evidence="7">
    <location>
        <begin position="180"/>
        <end position="197"/>
    </location>
</feature>
<evidence type="ECO:0000313" key="9">
    <source>
        <dbReference type="Proteomes" id="UP001312893"/>
    </source>
</evidence>
<dbReference type="EMBL" id="JARXNK020000106">
    <property type="protein sequence ID" value="MEL0554975.1"/>
    <property type="molecule type" value="Genomic_DNA"/>
</dbReference>
<evidence type="ECO:0000256" key="7">
    <source>
        <dbReference type="SAM" id="Phobius"/>
    </source>
</evidence>
<evidence type="ECO:0000256" key="6">
    <source>
        <dbReference type="ARBA" id="ARBA00023136"/>
    </source>
</evidence>
<sequence length="207" mass="23185">MTNKAPFARQMQLCRCTLCGLVCADDTASGDDRKCPRCQTTLPHRQPGRRHLSWALLLTSVILFLPANILPVMYTTLLGHGSESTILSGIVAFWHSGSWGIAAIIFIASVMVPCLKFLSLGVLLISASRQSYWARRERTRLYRLTEWIGCWSMLDVVVVAVVCCLLRFRPLSEAEPRIGILFFALVVVLTMLCALSVEPKTLWEDKQ</sequence>
<name>A0ABU9FF12_9ENTR</name>
<keyword evidence="4 7" id="KW-0812">Transmembrane</keyword>
<comment type="caution">
    <text evidence="8">The sequence shown here is derived from an EMBL/GenBank/DDBJ whole genome shotgun (WGS) entry which is preliminary data.</text>
</comment>
<dbReference type="Pfam" id="PF04403">
    <property type="entry name" value="PqiA"/>
    <property type="match status" value="1"/>
</dbReference>
<dbReference type="RefSeq" id="WP_331851647.1">
    <property type="nucleotide sequence ID" value="NZ_JARXNK020000106.1"/>
</dbReference>
<organism evidence="8 9">
    <name type="scientific">Raoultella lignicola</name>
    <dbReference type="NCBI Taxonomy" id="3040939"/>
    <lineage>
        <taxon>Bacteria</taxon>
        <taxon>Pseudomonadati</taxon>
        <taxon>Pseudomonadota</taxon>
        <taxon>Gammaproteobacteria</taxon>
        <taxon>Enterobacterales</taxon>
        <taxon>Enterobacteriaceae</taxon>
        <taxon>Klebsiella/Raoultella group</taxon>
        <taxon>Raoultella</taxon>
    </lineage>
</organism>
<dbReference type="PANTHER" id="PTHR30462">
    <property type="entry name" value="INTERMEMBRANE TRANSPORT PROTEIN PQIB-RELATED"/>
    <property type="match status" value="1"/>
</dbReference>
<evidence type="ECO:0000313" key="8">
    <source>
        <dbReference type="EMBL" id="MEL0554975.1"/>
    </source>
</evidence>
<accession>A0ABU9FF12</accession>
<dbReference type="InterPro" id="IPR051800">
    <property type="entry name" value="PqiA-PqiB_transport"/>
</dbReference>
<keyword evidence="3" id="KW-0997">Cell inner membrane</keyword>
<dbReference type="PANTHER" id="PTHR30462:SF3">
    <property type="entry name" value="INTERMEMBRANE TRANSPORT PROTEIN PQIA"/>
    <property type="match status" value="1"/>
</dbReference>
<gene>
    <name evidence="8" type="ORF">QFI96_025170</name>
</gene>
<keyword evidence="2" id="KW-1003">Cell membrane</keyword>
<reference evidence="8 9" key="1">
    <citation type="submission" date="2024-04" db="EMBL/GenBank/DDBJ databases">
        <title>Two novel Raoultella species associated with bleeding cankers of broadleaf hosts, Raoultella scottia sp. nov. and Raoultella lignicola sp. nov.</title>
        <authorList>
            <person name="Brady C.L."/>
        </authorList>
    </citation>
    <scope>NUCLEOTIDE SEQUENCE [LARGE SCALE GENOMIC DNA]</scope>
    <source>
        <strain evidence="8 9">TW_WC1a.1</strain>
    </source>
</reference>
<dbReference type="Proteomes" id="UP001312893">
    <property type="component" value="Unassembled WGS sequence"/>
</dbReference>
<keyword evidence="9" id="KW-1185">Reference proteome</keyword>
<protein>
    <submittedName>
        <fullName evidence="8">Paraquat-inducible protein A</fullName>
    </submittedName>
</protein>
<evidence type="ECO:0000256" key="2">
    <source>
        <dbReference type="ARBA" id="ARBA00022475"/>
    </source>
</evidence>
<feature type="transmembrane region" description="Helical" evidence="7">
    <location>
        <begin position="147"/>
        <end position="168"/>
    </location>
</feature>
<evidence type="ECO:0000256" key="3">
    <source>
        <dbReference type="ARBA" id="ARBA00022519"/>
    </source>
</evidence>
<dbReference type="InterPro" id="IPR007498">
    <property type="entry name" value="PqiA-like"/>
</dbReference>
<comment type="subcellular location">
    <subcellularLocation>
        <location evidence="1">Cell inner membrane</location>
    </subcellularLocation>
</comment>
<evidence type="ECO:0000256" key="1">
    <source>
        <dbReference type="ARBA" id="ARBA00004533"/>
    </source>
</evidence>
<feature type="transmembrane region" description="Helical" evidence="7">
    <location>
        <begin position="99"/>
        <end position="126"/>
    </location>
</feature>